<name>A0ABR3W3Q7_9PEZI</name>
<dbReference type="Proteomes" id="UP001583177">
    <property type="component" value="Unassembled WGS sequence"/>
</dbReference>
<feature type="compositionally biased region" description="Polar residues" evidence="1">
    <location>
        <begin position="642"/>
        <end position="658"/>
    </location>
</feature>
<dbReference type="EMBL" id="JAWRVE010000159">
    <property type="protein sequence ID" value="KAL1852467.1"/>
    <property type="molecule type" value="Genomic_DNA"/>
</dbReference>
<gene>
    <name evidence="3" type="ORF">Daus18300_012148</name>
</gene>
<reference evidence="3 4" key="1">
    <citation type="journal article" date="2024" name="IMA Fungus">
        <title>IMA Genome - F19 : A genome assembly and annotation guide to empower mycologists, including annotated draft genome sequences of Ceratocystis pirilliformis, Diaporthe australafricana, Fusarium ophioides, Paecilomyces lecythidis, and Sporothrix stenoceras.</title>
        <authorList>
            <person name="Aylward J."/>
            <person name="Wilson A.M."/>
            <person name="Visagie C.M."/>
            <person name="Spraker J."/>
            <person name="Barnes I."/>
            <person name="Buitendag C."/>
            <person name="Ceriani C."/>
            <person name="Del Mar Angel L."/>
            <person name="du Plessis D."/>
            <person name="Fuchs T."/>
            <person name="Gasser K."/>
            <person name="Kramer D."/>
            <person name="Li W."/>
            <person name="Munsamy K."/>
            <person name="Piso A."/>
            <person name="Price J.L."/>
            <person name="Sonnekus B."/>
            <person name="Thomas C."/>
            <person name="van der Nest A."/>
            <person name="van Dijk A."/>
            <person name="van Heerden A."/>
            <person name="van Vuuren N."/>
            <person name="Yilmaz N."/>
            <person name="Duong T.A."/>
            <person name="van der Merwe N.A."/>
            <person name="Wingfield M.J."/>
            <person name="Wingfield B.D."/>
        </authorList>
    </citation>
    <scope>NUCLEOTIDE SEQUENCE [LARGE SCALE GENOMIC DNA]</scope>
    <source>
        <strain evidence="3 4">CMW 18300</strain>
    </source>
</reference>
<organism evidence="3 4">
    <name type="scientific">Diaporthe australafricana</name>
    <dbReference type="NCBI Taxonomy" id="127596"/>
    <lineage>
        <taxon>Eukaryota</taxon>
        <taxon>Fungi</taxon>
        <taxon>Dikarya</taxon>
        <taxon>Ascomycota</taxon>
        <taxon>Pezizomycotina</taxon>
        <taxon>Sordariomycetes</taxon>
        <taxon>Sordariomycetidae</taxon>
        <taxon>Diaporthales</taxon>
        <taxon>Diaporthaceae</taxon>
        <taxon>Diaporthe</taxon>
    </lineage>
</organism>
<evidence type="ECO:0000259" key="2">
    <source>
        <dbReference type="Pfam" id="PF22893"/>
    </source>
</evidence>
<feature type="region of interest" description="Disordered" evidence="1">
    <location>
        <begin position="456"/>
        <end position="489"/>
    </location>
</feature>
<feature type="domain" description="Ubiquitin-like" evidence="2">
    <location>
        <begin position="558"/>
        <end position="638"/>
    </location>
</feature>
<evidence type="ECO:0000313" key="4">
    <source>
        <dbReference type="Proteomes" id="UP001583177"/>
    </source>
</evidence>
<dbReference type="InterPro" id="IPR054464">
    <property type="entry name" value="ULD_fung"/>
</dbReference>
<feature type="region of interest" description="Disordered" evidence="1">
    <location>
        <begin position="642"/>
        <end position="678"/>
    </location>
</feature>
<keyword evidence="4" id="KW-1185">Reference proteome</keyword>
<feature type="region of interest" description="Disordered" evidence="1">
    <location>
        <begin position="218"/>
        <end position="238"/>
    </location>
</feature>
<evidence type="ECO:0000256" key="1">
    <source>
        <dbReference type="SAM" id="MobiDB-lite"/>
    </source>
</evidence>
<protein>
    <recommendedName>
        <fullName evidence="2">Ubiquitin-like domain-containing protein</fullName>
    </recommendedName>
</protein>
<proteinExistence type="predicted"/>
<comment type="caution">
    <text evidence="3">The sequence shown here is derived from an EMBL/GenBank/DDBJ whole genome shotgun (WGS) entry which is preliminary data.</text>
</comment>
<accession>A0ABR3W3Q7</accession>
<evidence type="ECO:0000313" key="3">
    <source>
        <dbReference type="EMBL" id="KAL1852467.1"/>
    </source>
</evidence>
<dbReference type="Pfam" id="PF22893">
    <property type="entry name" value="ULD_2"/>
    <property type="match status" value="1"/>
</dbReference>
<sequence>MEAVGATASIVGIVSFGLGLAKSLQAFIDTIIEAEETITLIVADVNATASTLERLNDFIGKDKTSGQEQHRVTVFNDKGIKEIEACALQYQKVYVQIIILIEKAIKQAVEDGPAETTPQASVAGDMSAYTVRLAAFSNNVSKLSRRMKWPWLEPRIKRCQEHLGLLKLSLMLSLQVFLIAESRIRPEAAQIFATDDKSEMRSRAEILRRKMIDFASKKGPSMHAERQLPDPDAGSSSRTSIISMTVATRSKANDVSMSSSSRESYRDSWPKLAAALARALVVYARKKTAQNATFRFDSTSAIFEAFLVYPSNAGNISQPPIKLPFGHRRLTREVKLALRKHNPWEVLLTLSPQHRLLIDRTVQQVQVAAGGSMSVCLVAIDIKGHRDVEISKLEVDNLPWNRMILFHRHEPLPIPREKDSTRPDVIGGRPRFMAILRSMLLSSQRRGKERLDLQARLKREEEKNSREEAKAKEERENIERDKAENEEAKRTLQTERLRLAEEMEAVETKNQVILYAEEEILKGIAKGHSEQEMKKIFEEQRAKMEVEGARKAIGHDRLPIKFKDAVGRKFSFPFHLVQTWKLMENLIKEAFLYVHPLSRYVHAGNYDPMDPEGQVILPSTWEATIKPGTSVEMRMWPPQQIPNQTSGFEPGQPQSSYARTPGQPPGEGFSTTLRPAGTVLMPNGLPHSQHAARPPPPMMRMPPPPPAPFWDPARPSGTVAMEPVLAKTFYKKKESKKRAKKVLGFFSGAKPPNMRVRPVERSWAMSSLKYESDIDKDLDDIDKELGLGKVKALEQMAAKDVDELLKDWTNTASNEEHDDTSSSEVVID</sequence>